<proteinExistence type="predicted"/>
<dbReference type="PANTHER" id="PTHR43280:SF2">
    <property type="entry name" value="HTH-TYPE TRANSCRIPTIONAL REGULATOR EXSA"/>
    <property type="match status" value="1"/>
</dbReference>
<dbReference type="GeneID" id="86052759"/>
<dbReference type="InterPro" id="IPR018060">
    <property type="entry name" value="HTH_AraC"/>
</dbReference>
<protein>
    <submittedName>
        <fullName evidence="5">AraC family transcriptional regulator</fullName>
    </submittedName>
</protein>
<dbReference type="Pfam" id="PF02311">
    <property type="entry name" value="AraC_binding"/>
    <property type="match status" value="1"/>
</dbReference>
<dbReference type="PROSITE" id="PS00041">
    <property type="entry name" value="HTH_ARAC_FAMILY_1"/>
    <property type="match status" value="1"/>
</dbReference>
<keyword evidence="6" id="KW-1185">Reference proteome</keyword>
<dbReference type="Proteomes" id="UP000436047">
    <property type="component" value="Unassembled WGS sequence"/>
</dbReference>
<dbReference type="PANTHER" id="PTHR43280">
    <property type="entry name" value="ARAC-FAMILY TRANSCRIPTIONAL REGULATOR"/>
    <property type="match status" value="1"/>
</dbReference>
<dbReference type="EMBL" id="VUMI01000008">
    <property type="protein sequence ID" value="MSS88008.1"/>
    <property type="molecule type" value="Genomic_DNA"/>
</dbReference>
<dbReference type="InterPro" id="IPR014710">
    <property type="entry name" value="RmlC-like_jellyroll"/>
</dbReference>
<evidence type="ECO:0000313" key="5">
    <source>
        <dbReference type="EMBL" id="MSS88008.1"/>
    </source>
</evidence>
<name>A0A6N7WEV3_9FIRM</name>
<dbReference type="GO" id="GO:0003700">
    <property type="term" value="F:DNA-binding transcription factor activity"/>
    <property type="evidence" value="ECO:0007669"/>
    <property type="project" value="InterPro"/>
</dbReference>
<dbReference type="SUPFAM" id="SSF51215">
    <property type="entry name" value="Regulatory protein AraC"/>
    <property type="match status" value="1"/>
</dbReference>
<dbReference type="InterPro" id="IPR009057">
    <property type="entry name" value="Homeodomain-like_sf"/>
</dbReference>
<sequence length="319" mass="37371">MARRKNVITEYRSYFLPLHFPVVLLAGDYWRISDKPSGRLHFHNCLELGVCHSDSGKMEFFGKTYTFKKGDVTCIPRNIPHTTYSAPGTKSHWSYIFLDPELLFARFLPSAWRNFDLSMYSFHNCNFIFGQQEYPDIYSLAVQAIEELKKQETGYELSAQGLLLSLYIKLYRMQYLEAKANPEIESGMPEYSQPITSALNYIENYYDQPLTVEQLAEQCHLSATHFRRTFHDIMGMPPLEYLNITRIMKACVLLRSTQDTILNIAEQTGFQSISSFNRLFGRIMQMSPREYRKQMLQADEQLRNQSILEYSGWLFPERE</sequence>
<dbReference type="PROSITE" id="PS01124">
    <property type="entry name" value="HTH_ARAC_FAMILY_2"/>
    <property type="match status" value="1"/>
</dbReference>
<dbReference type="CDD" id="cd02208">
    <property type="entry name" value="cupin_RmlC-like"/>
    <property type="match status" value="1"/>
</dbReference>
<dbReference type="InterPro" id="IPR018062">
    <property type="entry name" value="HTH_AraC-typ_CS"/>
</dbReference>
<evidence type="ECO:0000256" key="1">
    <source>
        <dbReference type="ARBA" id="ARBA00023015"/>
    </source>
</evidence>
<keyword evidence="1" id="KW-0805">Transcription regulation</keyword>
<evidence type="ECO:0000256" key="2">
    <source>
        <dbReference type="ARBA" id="ARBA00023125"/>
    </source>
</evidence>
<dbReference type="SUPFAM" id="SSF46689">
    <property type="entry name" value="Homeodomain-like"/>
    <property type="match status" value="2"/>
</dbReference>
<dbReference type="Gene3D" id="1.10.10.60">
    <property type="entry name" value="Homeodomain-like"/>
    <property type="match status" value="2"/>
</dbReference>
<keyword evidence="2" id="KW-0238">DNA-binding</keyword>
<gene>
    <name evidence="5" type="ORF">FYJ45_06725</name>
</gene>
<dbReference type="InterPro" id="IPR037923">
    <property type="entry name" value="HTH-like"/>
</dbReference>
<feature type="domain" description="HTH araC/xylS-type" evidence="4">
    <location>
        <begin position="196"/>
        <end position="294"/>
    </location>
</feature>
<dbReference type="InterPro" id="IPR003313">
    <property type="entry name" value="AraC-bd"/>
</dbReference>
<evidence type="ECO:0000256" key="3">
    <source>
        <dbReference type="ARBA" id="ARBA00023163"/>
    </source>
</evidence>
<dbReference type="Gene3D" id="2.60.120.10">
    <property type="entry name" value="Jelly Rolls"/>
    <property type="match status" value="1"/>
</dbReference>
<dbReference type="AlphaFoldDB" id="A0A6N7WEV3"/>
<dbReference type="SMART" id="SM00342">
    <property type="entry name" value="HTH_ARAC"/>
    <property type="match status" value="1"/>
</dbReference>
<dbReference type="RefSeq" id="WP_154463994.1">
    <property type="nucleotide sequence ID" value="NZ_JAXDZL010000088.1"/>
</dbReference>
<reference evidence="5 6" key="1">
    <citation type="submission" date="2019-08" db="EMBL/GenBank/DDBJ databases">
        <title>In-depth cultivation of the pig gut microbiome towards novel bacterial diversity and tailored functional studies.</title>
        <authorList>
            <person name="Wylensek D."/>
            <person name="Hitch T.C.A."/>
            <person name="Clavel T."/>
        </authorList>
    </citation>
    <scope>NUCLEOTIDE SEQUENCE [LARGE SCALE GENOMIC DNA]</scope>
    <source>
        <strain evidence="5 6">WCA-389-WT-23B</strain>
    </source>
</reference>
<organism evidence="5 6">
    <name type="scientific">Eisenbergiella porci</name>
    <dbReference type="NCBI Taxonomy" id="2652274"/>
    <lineage>
        <taxon>Bacteria</taxon>
        <taxon>Bacillati</taxon>
        <taxon>Bacillota</taxon>
        <taxon>Clostridia</taxon>
        <taxon>Lachnospirales</taxon>
        <taxon>Lachnospiraceae</taxon>
        <taxon>Eisenbergiella</taxon>
    </lineage>
</organism>
<evidence type="ECO:0000313" key="6">
    <source>
        <dbReference type="Proteomes" id="UP000436047"/>
    </source>
</evidence>
<evidence type="ECO:0000259" key="4">
    <source>
        <dbReference type="PROSITE" id="PS01124"/>
    </source>
</evidence>
<dbReference type="GO" id="GO:0043565">
    <property type="term" value="F:sequence-specific DNA binding"/>
    <property type="evidence" value="ECO:0007669"/>
    <property type="project" value="InterPro"/>
</dbReference>
<accession>A0A6N7WEV3</accession>
<dbReference type="Pfam" id="PF12833">
    <property type="entry name" value="HTH_18"/>
    <property type="match status" value="1"/>
</dbReference>
<keyword evidence="3" id="KW-0804">Transcription</keyword>
<comment type="caution">
    <text evidence="5">The sequence shown here is derived from an EMBL/GenBank/DDBJ whole genome shotgun (WGS) entry which is preliminary data.</text>
</comment>